<dbReference type="RefSeq" id="WP_380905367.1">
    <property type="nucleotide sequence ID" value="NZ_JBHUEG010000008.1"/>
</dbReference>
<dbReference type="Pfam" id="PF00149">
    <property type="entry name" value="Metallophos"/>
    <property type="match status" value="1"/>
</dbReference>
<sequence>MARMIGCFLLYTSSLYYSLLYAQHPLPTLRIGLLADMQYADKESNGSRFYRMSLSKVDSAVRVLNQQDVSFSVILGDLVDEGPSDLPALLKRLNVLKKPYYCLLGNHDYVHVSEPDQLHRRLSMPKAYYSFVKANWRFIFLNTNELSEYSTLVSSPKRIAWQKLIASLNKTGRTHVLPWNGGIGQEQLAWLKAELALSERRKEQVVVLTHHPLLPENGYEALNNRAILAIITSSPAVKMVISGHNHKGGYAEANHIPFVTLEGIVETSTSNAYGILELYPHEIRIKGYGRLTSRSFSR</sequence>
<protein>
    <submittedName>
        <fullName evidence="2">Metallophosphoesterase</fullName>
    </submittedName>
</protein>
<dbReference type="Gene3D" id="3.60.21.10">
    <property type="match status" value="1"/>
</dbReference>
<dbReference type="PANTHER" id="PTHR16509:SF8">
    <property type="entry name" value="MANGANESE-DEPENDENT ADP-RIBOSE_CDP-ALCOHOL DIPHOSPHATASE"/>
    <property type="match status" value="1"/>
</dbReference>
<evidence type="ECO:0000259" key="1">
    <source>
        <dbReference type="Pfam" id="PF00149"/>
    </source>
</evidence>
<evidence type="ECO:0000313" key="2">
    <source>
        <dbReference type="EMBL" id="MFD2549049.1"/>
    </source>
</evidence>
<dbReference type="PANTHER" id="PTHR16509">
    <property type="match status" value="1"/>
</dbReference>
<dbReference type="SUPFAM" id="SSF56300">
    <property type="entry name" value="Metallo-dependent phosphatases"/>
    <property type="match status" value="1"/>
</dbReference>
<dbReference type="InterPro" id="IPR004843">
    <property type="entry name" value="Calcineurin-like_PHP"/>
</dbReference>
<proteinExistence type="predicted"/>
<evidence type="ECO:0000313" key="3">
    <source>
        <dbReference type="Proteomes" id="UP001597545"/>
    </source>
</evidence>
<reference evidence="3" key="1">
    <citation type="journal article" date="2019" name="Int. J. Syst. Evol. Microbiol.">
        <title>The Global Catalogue of Microorganisms (GCM) 10K type strain sequencing project: providing services to taxonomists for standard genome sequencing and annotation.</title>
        <authorList>
            <consortium name="The Broad Institute Genomics Platform"/>
            <consortium name="The Broad Institute Genome Sequencing Center for Infectious Disease"/>
            <person name="Wu L."/>
            <person name="Ma J."/>
        </authorList>
    </citation>
    <scope>NUCLEOTIDE SEQUENCE [LARGE SCALE GENOMIC DNA]</scope>
    <source>
        <strain evidence="3">KCTC 42662</strain>
    </source>
</reference>
<organism evidence="2 3">
    <name type="scientific">Sphingobacterium suaedae</name>
    <dbReference type="NCBI Taxonomy" id="1686402"/>
    <lineage>
        <taxon>Bacteria</taxon>
        <taxon>Pseudomonadati</taxon>
        <taxon>Bacteroidota</taxon>
        <taxon>Sphingobacteriia</taxon>
        <taxon>Sphingobacteriales</taxon>
        <taxon>Sphingobacteriaceae</taxon>
        <taxon>Sphingobacterium</taxon>
    </lineage>
</organism>
<comment type="caution">
    <text evidence="2">The sequence shown here is derived from an EMBL/GenBank/DDBJ whole genome shotgun (WGS) entry which is preliminary data.</text>
</comment>
<name>A0ABW5KK83_9SPHI</name>
<accession>A0ABW5KK83</accession>
<keyword evidence="3" id="KW-1185">Reference proteome</keyword>
<gene>
    <name evidence="2" type="ORF">ACFSR5_15475</name>
</gene>
<dbReference type="EMBL" id="JBHULR010000008">
    <property type="protein sequence ID" value="MFD2549049.1"/>
    <property type="molecule type" value="Genomic_DNA"/>
</dbReference>
<dbReference type="InterPro" id="IPR029052">
    <property type="entry name" value="Metallo-depent_PP-like"/>
</dbReference>
<feature type="domain" description="Calcineurin-like phosphoesterase" evidence="1">
    <location>
        <begin position="30"/>
        <end position="247"/>
    </location>
</feature>
<dbReference type="Proteomes" id="UP001597545">
    <property type="component" value="Unassembled WGS sequence"/>
</dbReference>